<evidence type="ECO:0000256" key="2">
    <source>
        <dbReference type="SAM" id="Phobius"/>
    </source>
</evidence>
<keyword evidence="2" id="KW-1133">Transmembrane helix</keyword>
<keyword evidence="2" id="KW-0812">Transmembrane</keyword>
<dbReference type="EMBL" id="QMKO01001683">
    <property type="protein sequence ID" value="RTG87393.1"/>
    <property type="molecule type" value="Genomic_DNA"/>
</dbReference>
<organism evidence="3 4">
    <name type="scientific">Schistosoma bovis</name>
    <name type="common">Blood fluke</name>
    <dbReference type="NCBI Taxonomy" id="6184"/>
    <lineage>
        <taxon>Eukaryota</taxon>
        <taxon>Metazoa</taxon>
        <taxon>Spiralia</taxon>
        <taxon>Lophotrochozoa</taxon>
        <taxon>Platyhelminthes</taxon>
        <taxon>Trematoda</taxon>
        <taxon>Digenea</taxon>
        <taxon>Strigeidida</taxon>
        <taxon>Schistosomatoidea</taxon>
        <taxon>Schistosomatidae</taxon>
        <taxon>Schistosoma</taxon>
    </lineage>
</organism>
<protein>
    <submittedName>
        <fullName evidence="3">Uncharacterized protein</fullName>
    </submittedName>
</protein>
<evidence type="ECO:0000313" key="4">
    <source>
        <dbReference type="Proteomes" id="UP000290809"/>
    </source>
</evidence>
<sequence>DLTIVRNIKSLMSLSSDRARCLAVTFRQHVQPSRFTLHVFDLFISFKYINVTHQHNSWLSQAIQNCYLIGHVEPYLLLIGGSSAHLQTIKLSWDRGQLKSPFGFSINSVCMFSVSLLMFILIADVGSWLLETSQFNAMRLEEVICQLVWQVTQSEPSCSVERLVKYLEDVYRGIQLPVPSLNDVNNSLAVLTQAGAIYFSVMLGLYPSVSFLPYFSMYIYTSNLGHGYNLLTPEKLAVAKWLESIPETCTDTESVLDYPILKTAPLAEIEPFGRNASLSDPVNRCDLVQNNDQLRNAKHKIGNSIYYRNASALVPVPENLELEHLLRSFSAHSISSYHLRRNHINHCNPVVFVSPTNSLKYLNSQFPSTYKTNDINSNYVMKSARENVSKFSSAGVSNSLKSHTARSEIKLPHHSQMETPFTKCTKIPSNKKFHSPGFLKWLLDRFQHLRLSWRPSRLSCVEDQIMHPQKGKTSQAIKTAKDEYHVPSHPANQPPQNHAISYDSFSTSNLRRCFSLSDGGKSNKTNDQIIKNCSSCMEASFSSGILNAEINGKGSRKRSSCPSKQLHLSSQKDIHGNHSVASLTVSSVSFSKNHFLSQNHGIKSVPRLITSPHTLVRNSSKNGSNVSIQHSGRTSTMRDSGFVEGLHRPFISGSFIQSNFSKSSESPRMHHDPRSDSLRKASINSSNLWWYIGSSRLAPSIKASRPQFITSNNM</sequence>
<proteinExistence type="predicted"/>
<accession>A0A430QI90</accession>
<dbReference type="STRING" id="6184.A0A430QI90"/>
<feature type="compositionally biased region" description="Basic and acidic residues" evidence="1">
    <location>
        <begin position="665"/>
        <end position="679"/>
    </location>
</feature>
<dbReference type="Proteomes" id="UP000290809">
    <property type="component" value="Unassembled WGS sequence"/>
</dbReference>
<feature type="region of interest" description="Disordered" evidence="1">
    <location>
        <begin position="660"/>
        <end position="679"/>
    </location>
</feature>
<dbReference type="AlphaFoldDB" id="A0A430QI90"/>
<comment type="caution">
    <text evidence="3">The sequence shown here is derived from an EMBL/GenBank/DDBJ whole genome shotgun (WGS) entry which is preliminary data.</text>
</comment>
<keyword evidence="4" id="KW-1185">Reference proteome</keyword>
<evidence type="ECO:0000256" key="1">
    <source>
        <dbReference type="SAM" id="MobiDB-lite"/>
    </source>
</evidence>
<evidence type="ECO:0000313" key="3">
    <source>
        <dbReference type="EMBL" id="RTG87393.1"/>
    </source>
</evidence>
<reference evidence="3 4" key="1">
    <citation type="journal article" date="2019" name="PLoS Pathog.">
        <title>Genome sequence of the bovine parasite Schistosoma bovis Tanzania.</title>
        <authorList>
            <person name="Oey H."/>
            <person name="Zakrzewski M."/>
            <person name="Gobert G."/>
            <person name="Gravermann K."/>
            <person name="Stoye J."/>
            <person name="Jones M."/>
            <person name="Mcmanus D."/>
            <person name="Krause L."/>
        </authorList>
    </citation>
    <scope>NUCLEOTIDE SEQUENCE [LARGE SCALE GENOMIC DNA]</scope>
    <source>
        <strain evidence="3 4">TAN1997</strain>
    </source>
</reference>
<feature type="region of interest" description="Disordered" evidence="1">
    <location>
        <begin position="617"/>
        <end position="636"/>
    </location>
</feature>
<name>A0A430QI90_SCHBO</name>
<feature type="transmembrane region" description="Helical" evidence="2">
    <location>
        <begin position="109"/>
        <end position="130"/>
    </location>
</feature>
<gene>
    <name evidence="3" type="ORF">DC041_0012798</name>
</gene>
<feature type="non-terminal residue" evidence="3">
    <location>
        <position position="1"/>
    </location>
</feature>
<feature type="transmembrane region" description="Helical" evidence="2">
    <location>
        <begin position="196"/>
        <end position="215"/>
    </location>
</feature>
<keyword evidence="2" id="KW-0472">Membrane</keyword>